<feature type="domain" description="Response regulatory" evidence="1">
    <location>
        <begin position="4"/>
        <end position="48"/>
    </location>
</feature>
<dbReference type="AlphaFoldDB" id="X1QYW2"/>
<sequence>MDKLILIVEDDPKNLSLFRDLLQKFGYMTIEAENGREGVNLARANKPE</sequence>
<proteinExistence type="predicted"/>
<dbReference type="PROSITE" id="PS50110">
    <property type="entry name" value="RESPONSE_REGULATORY"/>
    <property type="match status" value="1"/>
</dbReference>
<reference evidence="2" key="1">
    <citation type="journal article" date="2014" name="Front. Microbiol.">
        <title>High frequency of phylogenetically diverse reductive dehalogenase-homologous genes in deep subseafloor sedimentary metagenomes.</title>
        <authorList>
            <person name="Kawai M."/>
            <person name="Futagami T."/>
            <person name="Toyoda A."/>
            <person name="Takaki Y."/>
            <person name="Nishi S."/>
            <person name="Hori S."/>
            <person name="Arai W."/>
            <person name="Tsubouchi T."/>
            <person name="Morono Y."/>
            <person name="Uchiyama I."/>
            <person name="Ito T."/>
            <person name="Fujiyama A."/>
            <person name="Inagaki F."/>
            <person name="Takami H."/>
        </authorList>
    </citation>
    <scope>NUCLEOTIDE SEQUENCE</scope>
    <source>
        <strain evidence="2">Expedition CK06-06</strain>
    </source>
</reference>
<name>X1QYW2_9ZZZZ</name>
<dbReference type="SUPFAM" id="SSF52172">
    <property type="entry name" value="CheY-like"/>
    <property type="match status" value="1"/>
</dbReference>
<evidence type="ECO:0000259" key="1">
    <source>
        <dbReference type="PROSITE" id="PS50110"/>
    </source>
</evidence>
<feature type="non-terminal residue" evidence="2">
    <location>
        <position position="48"/>
    </location>
</feature>
<dbReference type="Gene3D" id="3.40.50.2300">
    <property type="match status" value="1"/>
</dbReference>
<accession>X1QYW2</accession>
<protein>
    <recommendedName>
        <fullName evidence="1">Response regulatory domain-containing protein</fullName>
    </recommendedName>
</protein>
<evidence type="ECO:0000313" key="2">
    <source>
        <dbReference type="EMBL" id="GAI56050.1"/>
    </source>
</evidence>
<dbReference type="EMBL" id="BARV01035317">
    <property type="protein sequence ID" value="GAI56050.1"/>
    <property type="molecule type" value="Genomic_DNA"/>
</dbReference>
<gene>
    <name evidence="2" type="ORF">S06H3_55131</name>
</gene>
<dbReference type="InterPro" id="IPR011006">
    <property type="entry name" value="CheY-like_superfamily"/>
</dbReference>
<dbReference type="InterPro" id="IPR001789">
    <property type="entry name" value="Sig_transdc_resp-reg_receiver"/>
</dbReference>
<dbReference type="GO" id="GO:0000160">
    <property type="term" value="P:phosphorelay signal transduction system"/>
    <property type="evidence" value="ECO:0007669"/>
    <property type="project" value="InterPro"/>
</dbReference>
<organism evidence="2">
    <name type="scientific">marine sediment metagenome</name>
    <dbReference type="NCBI Taxonomy" id="412755"/>
    <lineage>
        <taxon>unclassified sequences</taxon>
        <taxon>metagenomes</taxon>
        <taxon>ecological metagenomes</taxon>
    </lineage>
</organism>
<comment type="caution">
    <text evidence="2">The sequence shown here is derived from an EMBL/GenBank/DDBJ whole genome shotgun (WGS) entry which is preliminary data.</text>
</comment>